<dbReference type="InterPro" id="IPR002481">
    <property type="entry name" value="FUR"/>
</dbReference>
<evidence type="ECO:0000313" key="9">
    <source>
        <dbReference type="Proteomes" id="UP000285478"/>
    </source>
</evidence>
<evidence type="ECO:0000256" key="5">
    <source>
        <dbReference type="ARBA" id="ARBA00023125"/>
    </source>
</evidence>
<dbReference type="GO" id="GO:0003700">
    <property type="term" value="F:DNA-binding transcription factor activity"/>
    <property type="evidence" value="ECO:0007669"/>
    <property type="project" value="InterPro"/>
</dbReference>
<dbReference type="EMBL" id="CP035033">
    <property type="protein sequence ID" value="QAB16298.1"/>
    <property type="molecule type" value="Genomic_DNA"/>
</dbReference>
<accession>A0A410H5V3</accession>
<reference evidence="8 9" key="1">
    <citation type="journal article" date="2018" name="Environ. Microbiol.">
        <title>Genomes of ubiquitous marine and hypersaline Hydrogenovibrio, Thiomicrorhabdus and Thiomicrospira spp. encode a diversity of mechanisms to sustain chemolithoautotrophy in heterogeneous environments.</title>
        <authorList>
            <person name="Scott K.M."/>
            <person name="Williams J."/>
            <person name="Porter C.M.B."/>
            <person name="Russel S."/>
            <person name="Harmer T.L."/>
            <person name="Paul J.H."/>
            <person name="Antonen K.M."/>
            <person name="Bridges M.K."/>
            <person name="Camper G.J."/>
            <person name="Campla C.K."/>
            <person name="Casella L.G."/>
            <person name="Chase E."/>
            <person name="Conrad J.W."/>
            <person name="Cruz M.C."/>
            <person name="Dunlap D.S."/>
            <person name="Duran L."/>
            <person name="Fahsbender E.M."/>
            <person name="Goldsmith D.B."/>
            <person name="Keeley R.F."/>
            <person name="Kondoff M.R."/>
            <person name="Kussy B.I."/>
            <person name="Lane M.K."/>
            <person name="Lawler S."/>
            <person name="Leigh B.A."/>
            <person name="Lewis C."/>
            <person name="Lostal L.M."/>
            <person name="Marking D."/>
            <person name="Mancera P.A."/>
            <person name="McClenthan E.C."/>
            <person name="McIntyre E.A."/>
            <person name="Mine J.A."/>
            <person name="Modi S."/>
            <person name="Moore B.D."/>
            <person name="Morgan W.A."/>
            <person name="Nelson K.M."/>
            <person name="Nguyen K.N."/>
            <person name="Ogburn N."/>
            <person name="Parrino D.G."/>
            <person name="Pedapudi A.D."/>
            <person name="Pelham R.P."/>
            <person name="Preece A.M."/>
            <person name="Rampersad E.A."/>
            <person name="Richardson J.C."/>
            <person name="Rodgers C.M."/>
            <person name="Schaffer B.L."/>
            <person name="Sheridan N.E."/>
            <person name="Solone M.R."/>
            <person name="Staley Z.R."/>
            <person name="Tabuchi M."/>
            <person name="Waide R.J."/>
            <person name="Wanjugi P.W."/>
            <person name="Young S."/>
            <person name="Clum A."/>
            <person name="Daum C."/>
            <person name="Huntemann M."/>
            <person name="Ivanova N."/>
            <person name="Kyrpides N."/>
            <person name="Mikhailova N."/>
            <person name="Palaniappan K."/>
            <person name="Pillay M."/>
            <person name="Reddy T.B.K."/>
            <person name="Shapiro N."/>
            <person name="Stamatis D."/>
            <person name="Varghese N."/>
            <person name="Woyke T."/>
            <person name="Boden R."/>
            <person name="Freyermuth S.K."/>
            <person name="Kerfeld C.A."/>
        </authorList>
    </citation>
    <scope>NUCLEOTIDE SEQUENCE [LARGE SCALE GENOMIC DNA]</scope>
    <source>
        <strain evidence="8 9">JR-2</strain>
    </source>
</reference>
<organism evidence="8 9">
    <name type="scientific">Hydrogenovibrio thermophilus</name>
    <dbReference type="NCBI Taxonomy" id="265883"/>
    <lineage>
        <taxon>Bacteria</taxon>
        <taxon>Pseudomonadati</taxon>
        <taxon>Pseudomonadota</taxon>
        <taxon>Gammaproteobacteria</taxon>
        <taxon>Thiotrichales</taxon>
        <taxon>Piscirickettsiaceae</taxon>
        <taxon>Hydrogenovibrio</taxon>
    </lineage>
</organism>
<dbReference type="PANTHER" id="PTHR33202">
    <property type="entry name" value="ZINC UPTAKE REGULATION PROTEIN"/>
    <property type="match status" value="1"/>
</dbReference>
<dbReference type="AlphaFoldDB" id="A0A410H5V3"/>
<keyword evidence="9" id="KW-1185">Reference proteome</keyword>
<keyword evidence="3 7" id="KW-0862">Zinc</keyword>
<feature type="binding site" evidence="7">
    <location>
        <position position="148"/>
    </location>
    <ligand>
        <name>Zn(2+)</name>
        <dbReference type="ChEBI" id="CHEBI:29105"/>
    </ligand>
</feature>
<keyword evidence="4" id="KW-0805">Transcription regulation</keyword>
<keyword evidence="5" id="KW-0238">DNA-binding</keyword>
<dbReference type="GO" id="GO:0000976">
    <property type="term" value="F:transcription cis-regulatory region binding"/>
    <property type="evidence" value="ECO:0007669"/>
    <property type="project" value="TreeGrafter"/>
</dbReference>
<protein>
    <submittedName>
        <fullName evidence="8">Transcriptional repressor</fullName>
    </submittedName>
</protein>
<dbReference type="GO" id="GO:0005829">
    <property type="term" value="C:cytosol"/>
    <property type="evidence" value="ECO:0007669"/>
    <property type="project" value="TreeGrafter"/>
</dbReference>
<dbReference type="Gene3D" id="1.10.10.10">
    <property type="entry name" value="Winged helix-like DNA-binding domain superfamily/Winged helix DNA-binding domain"/>
    <property type="match status" value="1"/>
</dbReference>
<dbReference type="GO" id="GO:0045892">
    <property type="term" value="P:negative regulation of DNA-templated transcription"/>
    <property type="evidence" value="ECO:0007669"/>
    <property type="project" value="TreeGrafter"/>
</dbReference>
<feature type="binding site" evidence="7">
    <location>
        <position position="110"/>
    </location>
    <ligand>
        <name>Zn(2+)</name>
        <dbReference type="ChEBI" id="CHEBI:29105"/>
    </ligand>
</feature>
<evidence type="ECO:0000256" key="1">
    <source>
        <dbReference type="ARBA" id="ARBA00007957"/>
    </source>
</evidence>
<dbReference type="SUPFAM" id="SSF46785">
    <property type="entry name" value="Winged helix' DNA-binding domain"/>
    <property type="match status" value="1"/>
</dbReference>
<dbReference type="InterPro" id="IPR036390">
    <property type="entry name" value="WH_DNA-bd_sf"/>
</dbReference>
<proteinExistence type="inferred from homology"/>
<evidence type="ECO:0000313" key="8">
    <source>
        <dbReference type="EMBL" id="QAB16298.1"/>
    </source>
</evidence>
<dbReference type="PANTHER" id="PTHR33202:SF6">
    <property type="entry name" value="ZINC UPTAKE REGULATION PROTEIN"/>
    <property type="match status" value="1"/>
</dbReference>
<comment type="similarity">
    <text evidence="1">Belongs to the Fur family.</text>
</comment>
<keyword evidence="6" id="KW-0804">Transcription</keyword>
<evidence type="ECO:0000256" key="3">
    <source>
        <dbReference type="ARBA" id="ARBA00022833"/>
    </source>
</evidence>
<dbReference type="GO" id="GO:0008270">
    <property type="term" value="F:zinc ion binding"/>
    <property type="evidence" value="ECO:0007669"/>
    <property type="project" value="TreeGrafter"/>
</dbReference>
<evidence type="ECO:0000256" key="4">
    <source>
        <dbReference type="ARBA" id="ARBA00023015"/>
    </source>
</evidence>
<keyword evidence="2" id="KW-0678">Repressor</keyword>
<name>A0A410H5V3_9GAMM</name>
<keyword evidence="7" id="KW-0479">Metal-binding</keyword>
<evidence type="ECO:0000256" key="6">
    <source>
        <dbReference type="ARBA" id="ARBA00023163"/>
    </source>
</evidence>
<gene>
    <name evidence="8" type="ORF">EPV75_11830</name>
</gene>
<feature type="binding site" evidence="7">
    <location>
        <position position="151"/>
    </location>
    <ligand>
        <name>Zn(2+)</name>
        <dbReference type="ChEBI" id="CHEBI:29105"/>
    </ligand>
</feature>
<comment type="cofactor">
    <cofactor evidence="7">
        <name>Zn(2+)</name>
        <dbReference type="ChEBI" id="CHEBI:29105"/>
    </cofactor>
    <text evidence="7">Binds 1 zinc ion per subunit.</text>
</comment>
<evidence type="ECO:0000256" key="2">
    <source>
        <dbReference type="ARBA" id="ARBA00022491"/>
    </source>
</evidence>
<evidence type="ECO:0000256" key="7">
    <source>
        <dbReference type="PIRSR" id="PIRSR602481-1"/>
    </source>
</evidence>
<dbReference type="Gene3D" id="3.30.1490.190">
    <property type="match status" value="1"/>
</dbReference>
<dbReference type="Pfam" id="PF01475">
    <property type="entry name" value="FUR"/>
    <property type="match status" value="1"/>
</dbReference>
<dbReference type="Proteomes" id="UP000285478">
    <property type="component" value="Chromosome"/>
</dbReference>
<dbReference type="KEGG" id="htr:EPV75_11830"/>
<dbReference type="InterPro" id="IPR043135">
    <property type="entry name" value="Fur_C"/>
</dbReference>
<feature type="binding site" evidence="7">
    <location>
        <position position="107"/>
    </location>
    <ligand>
        <name>Zn(2+)</name>
        <dbReference type="ChEBI" id="CHEBI:29105"/>
    </ligand>
</feature>
<dbReference type="GO" id="GO:1900376">
    <property type="term" value="P:regulation of secondary metabolite biosynthetic process"/>
    <property type="evidence" value="ECO:0007669"/>
    <property type="project" value="TreeGrafter"/>
</dbReference>
<dbReference type="InterPro" id="IPR036388">
    <property type="entry name" value="WH-like_DNA-bd_sf"/>
</dbReference>
<sequence length="156" mass="17661">MAMTDIDARLKLAHETCQANGQRLTAIREKVLRLLLEADKPMSAYELLEQYKLDEQSGTQPMTIYRALSFLEAQSLIHRLASTRQYVACHHAHEKAPHSELTQFLMCDHCGGIEETPLSDVLWQAIQANAELTHFHIDQPSLEIHGTCRTCQQHGA</sequence>